<evidence type="ECO:0000313" key="2">
    <source>
        <dbReference type="Proteomes" id="UP001642502"/>
    </source>
</evidence>
<dbReference type="Proteomes" id="UP001642502">
    <property type="component" value="Unassembled WGS sequence"/>
</dbReference>
<accession>A0ABP0D763</accession>
<gene>
    <name evidence="1" type="ORF">SEPCBS119000_000370</name>
</gene>
<protein>
    <submittedName>
        <fullName evidence="1">Uncharacterized protein</fullName>
    </submittedName>
</protein>
<organism evidence="1 2">
    <name type="scientific">Sporothrix epigloea</name>
    <dbReference type="NCBI Taxonomy" id="1892477"/>
    <lineage>
        <taxon>Eukaryota</taxon>
        <taxon>Fungi</taxon>
        <taxon>Dikarya</taxon>
        <taxon>Ascomycota</taxon>
        <taxon>Pezizomycotina</taxon>
        <taxon>Sordariomycetes</taxon>
        <taxon>Sordariomycetidae</taxon>
        <taxon>Ophiostomatales</taxon>
        <taxon>Ophiostomataceae</taxon>
        <taxon>Sporothrix</taxon>
    </lineage>
</organism>
<dbReference type="EMBL" id="CAWUON010000002">
    <property type="protein sequence ID" value="CAK7263202.1"/>
    <property type="molecule type" value="Genomic_DNA"/>
</dbReference>
<keyword evidence="2" id="KW-1185">Reference proteome</keyword>
<name>A0ABP0D763_9PEZI</name>
<sequence>MTLRPRHDPAIIQALREAEEEYGEPLLPWDKEVIVASMERRPHAKQRPPSTPLQKEERQIPLIAWHLDPEANRAASESSTTALNVLLMTLSGMPNEALQSVGIVGVGAVASRRPALCQRATAANIGATPLLRKAPPEINRTSS</sequence>
<evidence type="ECO:0000313" key="1">
    <source>
        <dbReference type="EMBL" id="CAK7263202.1"/>
    </source>
</evidence>
<comment type="caution">
    <text evidence="1">The sequence shown here is derived from an EMBL/GenBank/DDBJ whole genome shotgun (WGS) entry which is preliminary data.</text>
</comment>
<proteinExistence type="predicted"/>
<reference evidence="1 2" key="1">
    <citation type="submission" date="2024-01" db="EMBL/GenBank/DDBJ databases">
        <authorList>
            <person name="Allen C."/>
            <person name="Tagirdzhanova G."/>
        </authorList>
    </citation>
    <scope>NUCLEOTIDE SEQUENCE [LARGE SCALE GENOMIC DNA]</scope>
    <source>
        <strain evidence="1 2">CBS 119000</strain>
    </source>
</reference>